<dbReference type="SUPFAM" id="SSF46955">
    <property type="entry name" value="Putative DNA-binding domain"/>
    <property type="match status" value="1"/>
</dbReference>
<organism evidence="3 4">
    <name type="scientific">Nocardia panacis</name>
    <dbReference type="NCBI Taxonomy" id="2340916"/>
    <lineage>
        <taxon>Bacteria</taxon>
        <taxon>Bacillati</taxon>
        <taxon>Actinomycetota</taxon>
        <taxon>Actinomycetes</taxon>
        <taxon>Mycobacteriales</taxon>
        <taxon>Nocardiaceae</taxon>
        <taxon>Nocardia</taxon>
    </lineage>
</organism>
<protein>
    <submittedName>
        <fullName evidence="3">MerR family transcriptional regulator</fullName>
    </submittedName>
</protein>
<dbReference type="Gene3D" id="1.10.1660.10">
    <property type="match status" value="1"/>
</dbReference>
<evidence type="ECO:0000256" key="1">
    <source>
        <dbReference type="ARBA" id="ARBA00023125"/>
    </source>
</evidence>
<dbReference type="PANTHER" id="PTHR30204:SF93">
    <property type="entry name" value="HTH MERR-TYPE DOMAIN-CONTAINING PROTEIN"/>
    <property type="match status" value="1"/>
</dbReference>
<gene>
    <name evidence="3" type="ORF">D5S18_30625</name>
</gene>
<keyword evidence="1" id="KW-0238">DNA-binding</keyword>
<proteinExistence type="predicted"/>
<dbReference type="AlphaFoldDB" id="A0A3A4K7X2"/>
<dbReference type="OrthoDB" id="4569196at2"/>
<dbReference type="PANTHER" id="PTHR30204">
    <property type="entry name" value="REDOX-CYCLING DRUG-SENSING TRANSCRIPTIONAL ACTIVATOR SOXR"/>
    <property type="match status" value="1"/>
</dbReference>
<dbReference type="InterPro" id="IPR047057">
    <property type="entry name" value="MerR_fam"/>
</dbReference>
<keyword evidence="4" id="KW-1185">Reference proteome</keyword>
<sequence>MLTIGQLAGYVGVTIKAIRHYHARGLLAEPARDASGYRRYGAQDAVDLVKIKTLAQAGVPLARIAELLAADQGTFAAGLAEIDRDLALRQREITRTRARIAELRGGDRLFVSGTVADYLDRLRELGIRPETVRLERDGWILVQAVSPDQAAAWIADKLALLDDPEFRALYRDYDAAFDWACDDPRLSALAERTGRWLAGRGASAPPADPTVARMLAAEGVSSPAWTRLTDRGGQ</sequence>
<dbReference type="Pfam" id="PF13411">
    <property type="entry name" value="MerR_1"/>
    <property type="match status" value="1"/>
</dbReference>
<dbReference type="PRINTS" id="PR00040">
    <property type="entry name" value="HTHMERR"/>
</dbReference>
<reference evidence="3 4" key="1">
    <citation type="submission" date="2018-09" db="EMBL/GenBank/DDBJ databases">
        <title>YIM PH21274 draft genome.</title>
        <authorList>
            <person name="Miao C."/>
        </authorList>
    </citation>
    <scope>NUCLEOTIDE SEQUENCE [LARGE SCALE GENOMIC DNA]</scope>
    <source>
        <strain evidence="3 4">YIM PH 21724</strain>
    </source>
</reference>
<evidence type="ECO:0000313" key="4">
    <source>
        <dbReference type="Proteomes" id="UP000266677"/>
    </source>
</evidence>
<comment type="caution">
    <text evidence="3">The sequence shown here is derived from an EMBL/GenBank/DDBJ whole genome shotgun (WGS) entry which is preliminary data.</text>
</comment>
<dbReference type="RefSeq" id="WP_120044620.1">
    <property type="nucleotide sequence ID" value="NZ_QZFU01000045.1"/>
</dbReference>
<feature type="domain" description="HTH merR-type" evidence="2">
    <location>
        <begin position="1"/>
        <end position="70"/>
    </location>
</feature>
<dbReference type="Proteomes" id="UP000266677">
    <property type="component" value="Unassembled WGS sequence"/>
</dbReference>
<accession>A0A3A4K7X2</accession>
<dbReference type="InterPro" id="IPR009061">
    <property type="entry name" value="DNA-bd_dom_put_sf"/>
</dbReference>
<dbReference type="InterPro" id="IPR000551">
    <property type="entry name" value="MerR-type_HTH_dom"/>
</dbReference>
<dbReference type="PROSITE" id="PS50937">
    <property type="entry name" value="HTH_MERR_2"/>
    <property type="match status" value="1"/>
</dbReference>
<name>A0A3A4K7X2_9NOCA</name>
<dbReference type="SMART" id="SM00422">
    <property type="entry name" value="HTH_MERR"/>
    <property type="match status" value="1"/>
</dbReference>
<dbReference type="GO" id="GO:0003677">
    <property type="term" value="F:DNA binding"/>
    <property type="evidence" value="ECO:0007669"/>
    <property type="project" value="UniProtKB-KW"/>
</dbReference>
<evidence type="ECO:0000313" key="3">
    <source>
        <dbReference type="EMBL" id="RJO69037.1"/>
    </source>
</evidence>
<evidence type="ECO:0000259" key="2">
    <source>
        <dbReference type="PROSITE" id="PS50937"/>
    </source>
</evidence>
<dbReference type="CDD" id="cd00592">
    <property type="entry name" value="HTH_MerR-like"/>
    <property type="match status" value="1"/>
</dbReference>
<dbReference type="GO" id="GO:0003700">
    <property type="term" value="F:DNA-binding transcription factor activity"/>
    <property type="evidence" value="ECO:0007669"/>
    <property type="project" value="InterPro"/>
</dbReference>
<dbReference type="EMBL" id="QZFU01000045">
    <property type="protein sequence ID" value="RJO69037.1"/>
    <property type="molecule type" value="Genomic_DNA"/>
</dbReference>